<feature type="active site" description="Charge relay system" evidence="5">
    <location>
        <position position="475"/>
    </location>
</feature>
<protein>
    <submittedName>
        <fullName evidence="11">Peptidase S8</fullName>
    </submittedName>
    <submittedName>
        <fullName evidence="10">S8 family serine peptidase</fullName>
    </submittedName>
</protein>
<dbReference type="EMBL" id="JAZGJU010000078">
    <property type="protein sequence ID" value="MEE6130175.1"/>
    <property type="molecule type" value="Genomic_DNA"/>
</dbReference>
<dbReference type="GO" id="GO:0004252">
    <property type="term" value="F:serine-type endopeptidase activity"/>
    <property type="evidence" value="ECO:0007669"/>
    <property type="project" value="UniProtKB-UniRule"/>
</dbReference>
<evidence type="ECO:0000313" key="13">
    <source>
        <dbReference type="Proteomes" id="UP001350005"/>
    </source>
</evidence>
<evidence type="ECO:0000256" key="3">
    <source>
        <dbReference type="ARBA" id="ARBA00022801"/>
    </source>
</evidence>
<dbReference type="OrthoDB" id="9798386at2"/>
<dbReference type="RefSeq" id="WP_065396904.1">
    <property type="nucleotide sequence ID" value="NZ_CP033811.1"/>
</dbReference>
<keyword evidence="13" id="KW-1185">Reference proteome</keyword>
<feature type="active site" description="Charge relay system" evidence="5">
    <location>
        <position position="303"/>
    </location>
</feature>
<name>A0A1B8ZMR5_9FLAO</name>
<dbReference type="InterPro" id="IPR022398">
    <property type="entry name" value="Peptidase_S8_His-AS"/>
</dbReference>
<dbReference type="InterPro" id="IPR036852">
    <property type="entry name" value="Peptidase_S8/S53_dom_sf"/>
</dbReference>
<evidence type="ECO:0000313" key="11">
    <source>
        <dbReference type="EMBL" id="OCA72891.1"/>
    </source>
</evidence>
<dbReference type="PANTHER" id="PTHR43399:SF4">
    <property type="entry name" value="CELL WALL-ASSOCIATED PROTEASE"/>
    <property type="match status" value="1"/>
</dbReference>
<dbReference type="Proteomes" id="UP000093432">
    <property type="component" value="Unassembled WGS sequence"/>
</dbReference>
<dbReference type="SUPFAM" id="SSF52743">
    <property type="entry name" value="Subtilisin-like"/>
    <property type="match status" value="1"/>
</dbReference>
<evidence type="ECO:0000256" key="1">
    <source>
        <dbReference type="ARBA" id="ARBA00011073"/>
    </source>
</evidence>
<dbReference type="PROSITE" id="PS00138">
    <property type="entry name" value="SUBTILASE_SER"/>
    <property type="match status" value="1"/>
</dbReference>
<evidence type="ECO:0000256" key="4">
    <source>
        <dbReference type="ARBA" id="ARBA00022825"/>
    </source>
</evidence>
<dbReference type="InterPro" id="IPR015500">
    <property type="entry name" value="Peptidase_S8_subtilisin-rel"/>
</dbReference>
<dbReference type="AlphaFoldDB" id="A0A1B8ZMR5"/>
<evidence type="ECO:0000256" key="6">
    <source>
        <dbReference type="RuleBase" id="RU003355"/>
    </source>
</evidence>
<evidence type="ECO:0000256" key="2">
    <source>
        <dbReference type="ARBA" id="ARBA00022670"/>
    </source>
</evidence>
<dbReference type="PROSITE" id="PS00136">
    <property type="entry name" value="SUBTILASE_ASP"/>
    <property type="match status" value="1"/>
</dbReference>
<reference evidence="12" key="2">
    <citation type="submission" date="2016-07" db="EMBL/GenBank/DDBJ databases">
        <authorList>
            <person name="Florea S."/>
            <person name="Webb J.S."/>
            <person name="Jaromczyk J."/>
            <person name="Schardl C.L."/>
        </authorList>
    </citation>
    <scope>NUCLEOTIDE SEQUENCE [LARGE SCALE GENOMIC DNA]</scope>
    <source>
        <strain evidence="12">CC-VM-7</strain>
    </source>
</reference>
<dbReference type="PROSITE" id="PS00137">
    <property type="entry name" value="SUBTILASE_HIS"/>
    <property type="match status" value="1"/>
</dbReference>
<keyword evidence="4 5" id="KW-0720">Serine protease</keyword>
<evidence type="ECO:0000256" key="5">
    <source>
        <dbReference type="PROSITE-ProRule" id="PRU01240"/>
    </source>
</evidence>
<sequence length="568" mass="62301">MKKVLLAAVFLAGFNFSFAQESKAKSIDPKEDKDLMTWYHKDFSASKVYGVNTANAYKYLESKGLKPKTVIVGVLDSGVQVDHPGLVKNLWTNPNEVPGNGKDDDGNGYIDDVHGWNFIGGKNGDIDIDNMEVTRVVAKYKPVFEGTDSAKNKANQASMKEEFDMYMKAKDLFSKKSIEAKQNFQTYSMLNELIPNMVKLLAGKPVTAETIRAIKAPADQRDAIALDFLNQISSSPEFNGKSAADFEKKMKDEMKEAIDHFAPAAKQYDLSYDPRKEIVGDNYDDYSEKIYGNNHYEGPDAEHGTHVAGIIAGLPQGKEIQYGVASKVAKIMTVRTVPNGDERDKDVANAIRYAVDNGAKVLNMSFGKPVSPGKNVVWDAFKYAEDKGVLLVKAAGNENEDVAEHLAYPTNFKNISDEKPFVSNVLVVGASTNKNNALRADFSNYNKKMVNVFAPGEEIYSTVPKNEYKYLQGTSMASPVVAGAAAVLLAYMPELKPDQIIESLVKSSNPSTANGFTDQSQAGGVIDLKKAAEYAYTHFYNGKGSADTAKPSKRRANEVKSVKKAVKK</sequence>
<dbReference type="Gene3D" id="3.40.50.200">
    <property type="entry name" value="Peptidase S8/S53 domain"/>
    <property type="match status" value="2"/>
</dbReference>
<dbReference type="InterPro" id="IPR023827">
    <property type="entry name" value="Peptidase_S8_Asp-AS"/>
</dbReference>
<keyword evidence="2 5" id="KW-0645">Protease</keyword>
<evidence type="ECO:0000256" key="8">
    <source>
        <dbReference type="SAM" id="SignalP"/>
    </source>
</evidence>
<proteinExistence type="inferred from homology"/>
<dbReference type="PRINTS" id="PR00723">
    <property type="entry name" value="SUBTILISIN"/>
</dbReference>
<dbReference type="GO" id="GO:0006508">
    <property type="term" value="P:proteolysis"/>
    <property type="evidence" value="ECO:0007669"/>
    <property type="project" value="UniProtKB-KW"/>
</dbReference>
<dbReference type="InterPro" id="IPR000209">
    <property type="entry name" value="Peptidase_S8/S53_dom"/>
</dbReference>
<keyword evidence="3 5" id="KW-0378">Hydrolase</keyword>
<dbReference type="PROSITE" id="PS51892">
    <property type="entry name" value="SUBTILASE"/>
    <property type="match status" value="1"/>
</dbReference>
<dbReference type="Pfam" id="PF00082">
    <property type="entry name" value="Peptidase_S8"/>
    <property type="match status" value="1"/>
</dbReference>
<feature type="signal peptide" evidence="8">
    <location>
        <begin position="1"/>
        <end position="19"/>
    </location>
</feature>
<organism evidence="11 12">
    <name type="scientific">Chryseobacterium arthrosphaerae</name>
    <dbReference type="NCBI Taxonomy" id="651561"/>
    <lineage>
        <taxon>Bacteria</taxon>
        <taxon>Pseudomonadati</taxon>
        <taxon>Bacteroidota</taxon>
        <taxon>Flavobacteriia</taxon>
        <taxon>Flavobacteriales</taxon>
        <taxon>Weeksellaceae</taxon>
        <taxon>Chryseobacterium group</taxon>
        <taxon>Chryseobacterium</taxon>
    </lineage>
</organism>
<accession>A0A1B8ZMR5</accession>
<evidence type="ECO:0000259" key="9">
    <source>
        <dbReference type="Pfam" id="PF00082"/>
    </source>
</evidence>
<feature type="chain" id="PRO_5008620878" evidence="8">
    <location>
        <begin position="20"/>
        <end position="568"/>
    </location>
</feature>
<feature type="domain" description="Peptidase S8/S53" evidence="9">
    <location>
        <begin position="68"/>
        <end position="511"/>
    </location>
</feature>
<dbReference type="PANTHER" id="PTHR43399">
    <property type="entry name" value="SUBTILISIN-RELATED"/>
    <property type="match status" value="1"/>
</dbReference>
<dbReference type="KEGG" id="carh:EGY05_03435"/>
<comment type="caution">
    <text evidence="11">The sequence shown here is derived from an EMBL/GenBank/DDBJ whole genome shotgun (WGS) entry which is preliminary data.</text>
</comment>
<reference evidence="10 13" key="3">
    <citation type="submission" date="2024-01" db="EMBL/GenBank/DDBJ databases">
        <title>Whole genome of Chryseobacterium arthrosphaerae NNCa 2741.</title>
        <authorList>
            <person name="Boriskina E.V."/>
            <person name="Gordinskaya N.A."/>
            <person name="Kropotov V.S."/>
            <person name="Alekseeva A.E."/>
            <person name="Makhova M.A."/>
            <person name="Kryazhev D.V."/>
            <person name="Shkurkina I.S."/>
        </authorList>
    </citation>
    <scope>NUCLEOTIDE SEQUENCE [LARGE SCALE GENOMIC DNA]</scope>
    <source>
        <strain evidence="10 13">NNCa 2741</strain>
    </source>
</reference>
<comment type="similarity">
    <text evidence="1 5 6">Belongs to the peptidase S8 family.</text>
</comment>
<reference evidence="11" key="1">
    <citation type="submission" date="2016-07" db="EMBL/GenBank/DDBJ databases">
        <authorList>
            <person name="Jeong J.-J."/>
            <person name="Kim D.W."/>
            <person name="Sang M.K."/>
            <person name="Choi I.-G."/>
            <person name="Kim K.D."/>
        </authorList>
    </citation>
    <scope>NUCLEOTIDE SEQUENCE</scope>
    <source>
        <strain evidence="11">CC-VM-7</strain>
    </source>
</reference>
<feature type="active site" description="Charge relay system" evidence="5">
    <location>
        <position position="76"/>
    </location>
</feature>
<dbReference type="STRING" id="651561.BBI00_00380"/>
<gene>
    <name evidence="11" type="ORF">BBI00_00380</name>
    <name evidence="10" type="ORF">V2E39_22445</name>
</gene>
<keyword evidence="8" id="KW-0732">Signal</keyword>
<dbReference type="InterPro" id="IPR023828">
    <property type="entry name" value="Peptidase_S8_Ser-AS"/>
</dbReference>
<evidence type="ECO:0000313" key="12">
    <source>
        <dbReference type="Proteomes" id="UP000093432"/>
    </source>
</evidence>
<dbReference type="Proteomes" id="UP001350005">
    <property type="component" value="Unassembled WGS sequence"/>
</dbReference>
<evidence type="ECO:0000256" key="7">
    <source>
        <dbReference type="SAM" id="MobiDB-lite"/>
    </source>
</evidence>
<feature type="region of interest" description="Disordered" evidence="7">
    <location>
        <begin position="542"/>
        <end position="568"/>
    </location>
</feature>
<dbReference type="EMBL" id="MAYG01000001">
    <property type="protein sequence ID" value="OCA72891.1"/>
    <property type="molecule type" value="Genomic_DNA"/>
</dbReference>
<dbReference type="InterPro" id="IPR051048">
    <property type="entry name" value="Peptidase_S8/S53_subtilisin"/>
</dbReference>
<evidence type="ECO:0000313" key="10">
    <source>
        <dbReference type="EMBL" id="MEE6130175.1"/>
    </source>
</evidence>